<organism evidence="1 2">
    <name type="scientific">Saccharothrix lopnurensis</name>
    <dbReference type="NCBI Taxonomy" id="1670621"/>
    <lineage>
        <taxon>Bacteria</taxon>
        <taxon>Bacillati</taxon>
        <taxon>Actinomycetota</taxon>
        <taxon>Actinomycetes</taxon>
        <taxon>Pseudonocardiales</taxon>
        <taxon>Pseudonocardiaceae</taxon>
        <taxon>Saccharothrix</taxon>
    </lineage>
</organism>
<evidence type="ECO:0008006" key="3">
    <source>
        <dbReference type="Google" id="ProtNLM"/>
    </source>
</evidence>
<accession>A0ABW1P710</accession>
<comment type="caution">
    <text evidence="1">The sequence shown here is derived from an EMBL/GenBank/DDBJ whole genome shotgun (WGS) entry which is preliminary data.</text>
</comment>
<sequence>MAENDAAVKDLGNAYIFLGEVGAPDPTVAEIQGFDPATFGAEQQTLTVTGGPTGGDLTLTAMGGTTGDIAYDATAAQIQAALVALPAIGAGDVVVTGGPLPATPVVVTWTGRYQGAAQTLITVDDSGLTGGTTPEATVARTRVASGLIPGGHTSLDNDFSPFYEGGERTVRGSRQNPNLKEQVATAREGVDVSLIQVDNETLLLFYGGGSASEAGKFQLPNTSAPIERSLLIVYLADGAPVARWWPKVSIGRTGAVRDAKGGWLEFPIRITYLDLTGRAPALYGGQIEDDTP</sequence>
<dbReference type="InterPro" id="IPR058154">
    <property type="entry name" value="Bxb1_TTP-like"/>
</dbReference>
<dbReference type="Proteomes" id="UP001596220">
    <property type="component" value="Unassembled WGS sequence"/>
</dbReference>
<evidence type="ECO:0000313" key="1">
    <source>
        <dbReference type="EMBL" id="MFC6090875.1"/>
    </source>
</evidence>
<dbReference type="RefSeq" id="WP_380637075.1">
    <property type="nucleotide sequence ID" value="NZ_JBHSQO010000014.1"/>
</dbReference>
<reference evidence="2" key="1">
    <citation type="journal article" date="2019" name="Int. J. Syst. Evol. Microbiol.">
        <title>The Global Catalogue of Microorganisms (GCM) 10K type strain sequencing project: providing services to taxonomists for standard genome sequencing and annotation.</title>
        <authorList>
            <consortium name="The Broad Institute Genomics Platform"/>
            <consortium name="The Broad Institute Genome Sequencing Center for Infectious Disease"/>
            <person name="Wu L."/>
            <person name="Ma J."/>
        </authorList>
    </citation>
    <scope>NUCLEOTIDE SEQUENCE [LARGE SCALE GENOMIC DNA]</scope>
    <source>
        <strain evidence="2">CGMCC 4.7246</strain>
    </source>
</reference>
<keyword evidence="2" id="KW-1185">Reference proteome</keyword>
<dbReference type="Pfam" id="PF25681">
    <property type="entry name" value="Phage_TTP_17"/>
    <property type="match status" value="1"/>
</dbReference>
<gene>
    <name evidence="1" type="ORF">ACFP3R_16470</name>
</gene>
<proteinExistence type="predicted"/>
<protein>
    <recommendedName>
        <fullName evidence="3">Major tail protein</fullName>
    </recommendedName>
</protein>
<evidence type="ECO:0000313" key="2">
    <source>
        <dbReference type="Proteomes" id="UP001596220"/>
    </source>
</evidence>
<dbReference type="EMBL" id="JBHSQO010000014">
    <property type="protein sequence ID" value="MFC6090875.1"/>
    <property type="molecule type" value="Genomic_DNA"/>
</dbReference>
<name>A0ABW1P710_9PSEU</name>